<keyword evidence="5" id="KW-1133">Transmembrane helix</keyword>
<gene>
    <name evidence="6" type="ORF">ACFO7U_16750</name>
</gene>
<name>A0ABV9PX87_9ACTN</name>
<keyword evidence="3" id="KW-0326">Glycosidase</keyword>
<dbReference type="SUPFAM" id="SSF51445">
    <property type="entry name" value="(Trans)glycosidases"/>
    <property type="match status" value="1"/>
</dbReference>
<dbReference type="InterPro" id="IPR002053">
    <property type="entry name" value="Glyco_hydro_25"/>
</dbReference>
<dbReference type="InterPro" id="IPR018077">
    <property type="entry name" value="Glyco_hydro_fam25_subgr"/>
</dbReference>
<dbReference type="PROSITE" id="PS51904">
    <property type="entry name" value="GLYCOSYL_HYDROL_F25_2"/>
    <property type="match status" value="1"/>
</dbReference>
<feature type="transmembrane region" description="Helical" evidence="5">
    <location>
        <begin position="21"/>
        <end position="40"/>
    </location>
</feature>
<evidence type="ECO:0000256" key="2">
    <source>
        <dbReference type="ARBA" id="ARBA00022801"/>
    </source>
</evidence>
<dbReference type="Gene3D" id="3.20.20.80">
    <property type="entry name" value="Glycosidases"/>
    <property type="match status" value="1"/>
</dbReference>
<evidence type="ECO:0000313" key="7">
    <source>
        <dbReference type="Proteomes" id="UP001595836"/>
    </source>
</evidence>
<proteinExistence type="inferred from homology"/>
<accession>A0ABV9PX87</accession>
<feature type="region of interest" description="Disordered" evidence="4">
    <location>
        <begin position="263"/>
        <end position="316"/>
    </location>
</feature>
<comment type="similarity">
    <text evidence="1">Belongs to the glycosyl hydrolase 25 family.</text>
</comment>
<dbReference type="Pfam" id="PF01183">
    <property type="entry name" value="Glyco_hydro_25"/>
    <property type="match status" value="1"/>
</dbReference>
<evidence type="ECO:0000256" key="1">
    <source>
        <dbReference type="ARBA" id="ARBA00010646"/>
    </source>
</evidence>
<dbReference type="PANTHER" id="PTHR34135:SF2">
    <property type="entry name" value="LYSOZYME"/>
    <property type="match status" value="1"/>
</dbReference>
<reference evidence="7" key="1">
    <citation type="journal article" date="2019" name="Int. J. Syst. Evol. Microbiol.">
        <title>The Global Catalogue of Microorganisms (GCM) 10K type strain sequencing project: providing services to taxonomists for standard genome sequencing and annotation.</title>
        <authorList>
            <consortium name="The Broad Institute Genomics Platform"/>
            <consortium name="The Broad Institute Genome Sequencing Center for Infectious Disease"/>
            <person name="Wu L."/>
            <person name="Ma J."/>
        </authorList>
    </citation>
    <scope>NUCLEOTIDE SEQUENCE [LARGE SCALE GENOMIC DNA]</scope>
    <source>
        <strain evidence="7">JCM 11882</strain>
    </source>
</reference>
<keyword evidence="5" id="KW-0472">Membrane</keyword>
<dbReference type="PANTHER" id="PTHR34135">
    <property type="entry name" value="LYSOZYME"/>
    <property type="match status" value="1"/>
</dbReference>
<dbReference type="InterPro" id="IPR017853">
    <property type="entry name" value="GH"/>
</dbReference>
<evidence type="ECO:0000256" key="5">
    <source>
        <dbReference type="SAM" id="Phobius"/>
    </source>
</evidence>
<keyword evidence="5" id="KW-0812">Transmembrane</keyword>
<evidence type="ECO:0000313" key="6">
    <source>
        <dbReference type="EMBL" id="MFC4756423.1"/>
    </source>
</evidence>
<dbReference type="RefSeq" id="WP_344992933.1">
    <property type="nucleotide sequence ID" value="NZ_BAABCD010000020.1"/>
</dbReference>
<protein>
    <submittedName>
        <fullName evidence="6">Glycoside hydrolase family 25 protein</fullName>
    </submittedName>
</protein>
<keyword evidence="7" id="KW-1185">Reference proteome</keyword>
<evidence type="ECO:0000256" key="3">
    <source>
        <dbReference type="ARBA" id="ARBA00023295"/>
    </source>
</evidence>
<dbReference type="EMBL" id="JBHSHP010000060">
    <property type="protein sequence ID" value="MFC4756423.1"/>
    <property type="molecule type" value="Genomic_DNA"/>
</dbReference>
<feature type="compositionally biased region" description="Pro residues" evidence="4">
    <location>
        <begin position="267"/>
        <end position="316"/>
    </location>
</feature>
<sequence>MTPAGPPARATLIPRPSLTRLFVALTSTALLMLGLLVVAINNPRADAAEPLDPVFHGLAEGLDSSSWQHPHGAPVGWHQAAAAGQTFAFIKATEGTGPANRYYESDVQNARSAGILVGSYHMARPAMEPAQQAHAFADRLQSVGGPQLPPVLDLEHAEELDPAELAEWTRVFLDTLRERTGRTPILYTYRSFWIDKMANTTSFAEYPLWLAEYEVSQPTRPMIGGWSEWLFWQRAETGRVPGFVDHVDLNVFAGTRADLDAWVGPVEPVPPPPPEPAPAPVPEPVAAPAPAPEPVAAPEPAPAPAPAPEAPTAPIA</sequence>
<dbReference type="GO" id="GO:0016787">
    <property type="term" value="F:hydrolase activity"/>
    <property type="evidence" value="ECO:0007669"/>
    <property type="project" value="UniProtKB-KW"/>
</dbReference>
<comment type="caution">
    <text evidence="6">The sequence shown here is derived from an EMBL/GenBank/DDBJ whole genome shotgun (WGS) entry which is preliminary data.</text>
</comment>
<dbReference type="SMART" id="SM00641">
    <property type="entry name" value="Glyco_25"/>
    <property type="match status" value="1"/>
</dbReference>
<evidence type="ECO:0000256" key="4">
    <source>
        <dbReference type="SAM" id="MobiDB-lite"/>
    </source>
</evidence>
<organism evidence="6 7">
    <name type="scientific">Dietzia aurantiaca</name>
    <dbReference type="NCBI Taxonomy" id="983873"/>
    <lineage>
        <taxon>Bacteria</taxon>
        <taxon>Bacillati</taxon>
        <taxon>Actinomycetota</taxon>
        <taxon>Actinomycetes</taxon>
        <taxon>Mycobacteriales</taxon>
        <taxon>Dietziaceae</taxon>
        <taxon>Dietzia</taxon>
    </lineage>
</organism>
<dbReference type="Proteomes" id="UP001595836">
    <property type="component" value="Unassembled WGS sequence"/>
</dbReference>
<keyword evidence="2 6" id="KW-0378">Hydrolase</keyword>